<comment type="similarity">
    <text evidence="1">Belongs to the MreC family.</text>
</comment>
<dbReference type="Gene3D" id="2.40.10.340">
    <property type="entry name" value="Rod shape-determining protein MreC, domain 1"/>
    <property type="match status" value="1"/>
</dbReference>
<protein>
    <recommendedName>
        <fullName evidence="2">Cell shape-determining protein MreC</fullName>
    </recommendedName>
    <alternativeName>
        <fullName evidence="4">Cell shape protein MreC</fullName>
    </alternativeName>
</protein>
<dbReference type="GO" id="GO:0008360">
    <property type="term" value="P:regulation of cell shape"/>
    <property type="evidence" value="ECO:0007669"/>
    <property type="project" value="UniProtKB-KW"/>
</dbReference>
<evidence type="ECO:0000256" key="1">
    <source>
        <dbReference type="ARBA" id="ARBA00009369"/>
    </source>
</evidence>
<comment type="caution">
    <text evidence="8">The sequence shown here is derived from an EMBL/GenBank/DDBJ whole genome shotgun (WGS) entry which is preliminary data.</text>
</comment>
<feature type="domain" description="Rod shape-determining protein MreC beta-barrel core" evidence="7">
    <location>
        <begin position="130"/>
        <end position="277"/>
    </location>
</feature>
<feature type="coiled-coil region" evidence="5">
    <location>
        <begin position="94"/>
        <end position="124"/>
    </location>
</feature>
<keyword evidence="9" id="KW-1185">Reference proteome</keyword>
<name>A0A6M2BXV0_9GAMM</name>
<dbReference type="PANTHER" id="PTHR34138:SF1">
    <property type="entry name" value="CELL SHAPE-DETERMINING PROTEIN MREC"/>
    <property type="match status" value="1"/>
</dbReference>
<dbReference type="Proteomes" id="UP000472676">
    <property type="component" value="Unassembled WGS sequence"/>
</dbReference>
<feature type="region of interest" description="Disordered" evidence="6">
    <location>
        <begin position="289"/>
        <end position="357"/>
    </location>
</feature>
<evidence type="ECO:0000256" key="2">
    <source>
        <dbReference type="ARBA" id="ARBA00013855"/>
    </source>
</evidence>
<dbReference type="RefSeq" id="WP_166260880.1">
    <property type="nucleotide sequence ID" value="NZ_JAAMOW010000010.1"/>
</dbReference>
<evidence type="ECO:0000256" key="4">
    <source>
        <dbReference type="ARBA" id="ARBA00032089"/>
    </source>
</evidence>
<dbReference type="AlphaFoldDB" id="A0A6M2BXV0"/>
<feature type="compositionally biased region" description="Low complexity" evidence="6">
    <location>
        <begin position="289"/>
        <end position="338"/>
    </location>
</feature>
<sequence length="357" mass="38205">MNSLHDSYHRPLFPRGPGLGLRTLLLIAVSLTLIFNDMRGDSLKAARAWTAWSLTPVIWLASLPVRFVDMARGIDTSSHIEQQNAELKQQQFVLSARLSKMDALEAENRRLRELLASSAQLTDQVLVAEIIAVNQDPYRHQITLNRGSRDGIYRGQALVDAYGVMGQVIDVAPNTCKALLVTDPDHGIPVEINRTGLQTIAVGLGDERGLRLPFLPSNADIKNGDLLVSSSLGGRFPAGYPVGKVYDVKPVAGEHFMEAYAYPAARLNQGRQALLVWNRGVESDADAAVAAETAADQDQPQAARPAPVATGKPPAASKPEPAKPAAAPAATPARTPARTPHESAPTPATPAVGKPKP</sequence>
<dbReference type="Pfam" id="PF04085">
    <property type="entry name" value="MreC"/>
    <property type="match status" value="1"/>
</dbReference>
<accession>A0A6M2BXV0</accession>
<evidence type="ECO:0000313" key="9">
    <source>
        <dbReference type="Proteomes" id="UP000472676"/>
    </source>
</evidence>
<dbReference type="InterPro" id="IPR042175">
    <property type="entry name" value="Cell/Rod_MreC_2"/>
</dbReference>
<dbReference type="Gene3D" id="2.40.10.350">
    <property type="entry name" value="Rod shape-determining protein MreC, domain 2"/>
    <property type="match status" value="1"/>
</dbReference>
<evidence type="ECO:0000313" key="8">
    <source>
        <dbReference type="EMBL" id="NGY06729.1"/>
    </source>
</evidence>
<reference evidence="8 9" key="1">
    <citation type="journal article" date="2014" name="Int. J. Syst. Evol. Microbiol.">
        <title>Solimonas terrae sp. nov., isolated from soil.</title>
        <authorList>
            <person name="Kim S.J."/>
            <person name="Moon J.Y."/>
            <person name="Weon H.Y."/>
            <person name="Ahn J.H."/>
            <person name="Chen W.M."/>
            <person name="Kwon S.W."/>
        </authorList>
    </citation>
    <scope>NUCLEOTIDE SEQUENCE [LARGE SCALE GENOMIC DNA]</scope>
    <source>
        <strain evidence="8 9">KIS83-12</strain>
    </source>
</reference>
<proteinExistence type="inferred from homology"/>
<organism evidence="8 9">
    <name type="scientific">Solimonas terrae</name>
    <dbReference type="NCBI Taxonomy" id="1396819"/>
    <lineage>
        <taxon>Bacteria</taxon>
        <taxon>Pseudomonadati</taxon>
        <taxon>Pseudomonadota</taxon>
        <taxon>Gammaproteobacteria</taxon>
        <taxon>Nevskiales</taxon>
        <taxon>Nevskiaceae</taxon>
        <taxon>Solimonas</taxon>
    </lineage>
</organism>
<gene>
    <name evidence="8" type="primary">mreC</name>
    <name evidence="8" type="ORF">G7Y85_18295</name>
</gene>
<evidence type="ECO:0000256" key="6">
    <source>
        <dbReference type="SAM" id="MobiDB-lite"/>
    </source>
</evidence>
<keyword evidence="5" id="KW-0175">Coiled coil</keyword>
<evidence type="ECO:0000256" key="3">
    <source>
        <dbReference type="ARBA" id="ARBA00022960"/>
    </source>
</evidence>
<keyword evidence="3" id="KW-0133">Cell shape</keyword>
<dbReference type="InterPro" id="IPR007221">
    <property type="entry name" value="MreC"/>
</dbReference>
<dbReference type="EMBL" id="JAAMOW010000010">
    <property type="protein sequence ID" value="NGY06729.1"/>
    <property type="molecule type" value="Genomic_DNA"/>
</dbReference>
<dbReference type="InterPro" id="IPR042177">
    <property type="entry name" value="Cell/Rod_1"/>
</dbReference>
<dbReference type="PANTHER" id="PTHR34138">
    <property type="entry name" value="CELL SHAPE-DETERMINING PROTEIN MREC"/>
    <property type="match status" value="1"/>
</dbReference>
<dbReference type="GO" id="GO:0005886">
    <property type="term" value="C:plasma membrane"/>
    <property type="evidence" value="ECO:0007669"/>
    <property type="project" value="TreeGrafter"/>
</dbReference>
<dbReference type="NCBIfam" id="TIGR00219">
    <property type="entry name" value="mreC"/>
    <property type="match status" value="1"/>
</dbReference>
<dbReference type="InterPro" id="IPR055342">
    <property type="entry name" value="MreC_beta-barrel_core"/>
</dbReference>
<evidence type="ECO:0000259" key="7">
    <source>
        <dbReference type="Pfam" id="PF04085"/>
    </source>
</evidence>
<evidence type="ECO:0000256" key="5">
    <source>
        <dbReference type="SAM" id="Coils"/>
    </source>
</evidence>